<sequence>MAVPLALDIDGTLTTPTGRLDHRVFELLPGWDAPVVLATGKAFPYPIALCHFLGLPERIIAENGGVVHVDGETTLRGDREAAWGALETYADRDGTLEWGAESTVNRWRETEVALSLSADEALLREVADEFGLVVVDTGFAYHLKSPGPTKGEGLSVIADRLGIPAESFVAIGDSENDVSTFELVAESYAVGNADEAARRAADTVVSEEYMDGTAALLRELRQREH</sequence>
<keyword evidence="2 5" id="KW-0378">Hydrolase</keyword>
<reference evidence="7" key="1">
    <citation type="submission" date="2017-11" db="EMBL/GenBank/DDBJ databases">
        <title>Phenotypic and genomic properties of facultatively anaerobic sulfur-reducing natronoarchaea from hypersaline soda lakes.</title>
        <authorList>
            <person name="Sorokin D.Y."/>
            <person name="Kublanov I.V."/>
            <person name="Roman P."/>
            <person name="Sinninghe Damste J.S."/>
            <person name="Golyshin P.N."/>
            <person name="Rojo D."/>
            <person name="Ciordia S."/>
            <person name="Mena M.D.C."/>
            <person name="Ferrer M."/>
            <person name="Messina E."/>
            <person name="Smedile F."/>
            <person name="La Spada G."/>
            <person name="La Cono V."/>
            <person name="Yakimov M.M."/>
        </authorList>
    </citation>
    <scope>NUCLEOTIDE SEQUENCE [LARGE SCALE GENOMIC DNA]</scope>
    <source>
        <strain evidence="7">AArc-Sl</strain>
    </source>
</reference>
<dbReference type="SUPFAM" id="SSF56784">
    <property type="entry name" value="HAD-like"/>
    <property type="match status" value="1"/>
</dbReference>
<dbReference type="InterPro" id="IPR006379">
    <property type="entry name" value="HAD-SF_hydro_IIB"/>
</dbReference>
<comment type="cofactor">
    <cofactor evidence="5">
        <name>Mg(2+)</name>
        <dbReference type="ChEBI" id="CHEBI:18420"/>
    </cofactor>
</comment>
<dbReference type="GO" id="GO:0000287">
    <property type="term" value="F:magnesium ion binding"/>
    <property type="evidence" value="ECO:0007669"/>
    <property type="project" value="InterPro"/>
</dbReference>
<dbReference type="PANTHER" id="PTHR10000">
    <property type="entry name" value="PHOSPHOSERINE PHOSPHATASE"/>
    <property type="match status" value="1"/>
</dbReference>
<evidence type="ECO:0000256" key="5">
    <source>
        <dbReference type="HAMAP-Rule" id="MF_01419"/>
    </source>
</evidence>
<keyword evidence="1 5" id="KW-0479">Metal-binding</keyword>
<dbReference type="RefSeq" id="WP_119815156.1">
    <property type="nucleotide sequence ID" value="NZ_CP025066.1"/>
</dbReference>
<dbReference type="OrthoDB" id="120822at2157"/>
<dbReference type="NCBIfam" id="TIGR01482">
    <property type="entry name" value="SPP-subfamily"/>
    <property type="match status" value="1"/>
</dbReference>
<dbReference type="GeneID" id="37877054"/>
<dbReference type="EMBL" id="CP025066">
    <property type="protein sequence ID" value="AUX08359.1"/>
    <property type="molecule type" value="Genomic_DNA"/>
</dbReference>
<keyword evidence="7" id="KW-1185">Reference proteome</keyword>
<evidence type="ECO:0000313" key="6">
    <source>
        <dbReference type="EMBL" id="AUX08359.1"/>
    </source>
</evidence>
<dbReference type="InterPro" id="IPR006382">
    <property type="entry name" value="PGPase"/>
</dbReference>
<comment type="similarity">
    <text evidence="5">Belongs to the archaeal SPP-like hydrolase family.</text>
</comment>
<proteinExistence type="inferred from homology"/>
<dbReference type="HAMAP" id="MF_01419">
    <property type="entry name" value="GPH_hydrolase_arch"/>
    <property type="match status" value="1"/>
</dbReference>
<dbReference type="EC" id="3.1.3.18" evidence="5"/>
<feature type="binding site" evidence="5">
    <location>
        <position position="150"/>
    </location>
    <ligand>
        <name>substrate</name>
    </ligand>
</feature>
<dbReference type="NCBIfam" id="TIGR01484">
    <property type="entry name" value="HAD-SF-IIB"/>
    <property type="match status" value="1"/>
</dbReference>
<feature type="binding site" evidence="5">
    <location>
        <position position="177"/>
    </location>
    <ligand>
        <name>Mg(2+)</name>
        <dbReference type="ChEBI" id="CHEBI:18420"/>
    </ligand>
</feature>
<evidence type="ECO:0000256" key="4">
    <source>
        <dbReference type="ARBA" id="ARBA00023277"/>
    </source>
</evidence>
<dbReference type="KEGG" id="hdf:AArcSl_0710"/>
<evidence type="ECO:0000256" key="1">
    <source>
        <dbReference type="ARBA" id="ARBA00022723"/>
    </source>
</evidence>
<keyword evidence="4 5" id="KW-0119">Carbohydrate metabolism</keyword>
<protein>
    <recommendedName>
        <fullName evidence="5">Phosphoglycolate phosphatase</fullName>
        <shortName evidence="5">PGP</shortName>
        <shortName evidence="5">PGPase</shortName>
        <ecNumber evidence="5">3.1.3.18</ecNumber>
    </recommendedName>
</protein>
<evidence type="ECO:0000256" key="2">
    <source>
        <dbReference type="ARBA" id="ARBA00022801"/>
    </source>
</evidence>
<feature type="binding site" evidence="5">
    <location>
        <position position="8"/>
    </location>
    <ligand>
        <name>Mg(2+)</name>
        <dbReference type="ChEBI" id="CHEBI:18420"/>
    </ligand>
</feature>
<dbReference type="CDD" id="cd01427">
    <property type="entry name" value="HAD_like"/>
    <property type="match status" value="1"/>
</dbReference>
<dbReference type="PANTHER" id="PTHR10000:SF8">
    <property type="entry name" value="HAD SUPERFAMILY HYDROLASE-LIKE, TYPE 3"/>
    <property type="match status" value="1"/>
</dbReference>
<dbReference type="InterPro" id="IPR036412">
    <property type="entry name" value="HAD-like_sf"/>
</dbReference>
<name>A0A343TGY7_9EURY</name>
<dbReference type="GO" id="GO:0008967">
    <property type="term" value="F:phosphoglycolate phosphatase activity"/>
    <property type="evidence" value="ECO:0007669"/>
    <property type="project" value="UniProtKB-UniRule"/>
</dbReference>
<feature type="binding site" evidence="5">
    <location>
        <position position="173"/>
    </location>
    <ligand>
        <name>Mg(2+)</name>
        <dbReference type="ChEBI" id="CHEBI:18420"/>
    </ligand>
</feature>
<accession>A0A343TGY7</accession>
<feature type="active site" description="Nucleophile" evidence="5">
    <location>
        <position position="8"/>
    </location>
</feature>
<comment type="catalytic activity">
    <reaction evidence="5">
        <text>2-phosphoglycolate + H2O = glycolate + phosphate</text>
        <dbReference type="Rhea" id="RHEA:14369"/>
        <dbReference type="ChEBI" id="CHEBI:15377"/>
        <dbReference type="ChEBI" id="CHEBI:29805"/>
        <dbReference type="ChEBI" id="CHEBI:43474"/>
        <dbReference type="ChEBI" id="CHEBI:58033"/>
        <dbReference type="EC" id="3.1.3.18"/>
    </reaction>
</comment>
<dbReference type="Gene3D" id="3.90.1070.10">
    <property type="match status" value="1"/>
</dbReference>
<dbReference type="InterPro" id="IPR023214">
    <property type="entry name" value="HAD_sf"/>
</dbReference>
<dbReference type="GO" id="GO:0005829">
    <property type="term" value="C:cytosol"/>
    <property type="evidence" value="ECO:0007669"/>
    <property type="project" value="TreeGrafter"/>
</dbReference>
<dbReference type="AlphaFoldDB" id="A0A343TGY7"/>
<organism evidence="6 7">
    <name type="scientific">Halalkaliarchaeum desulfuricum</name>
    <dbReference type="NCBI Taxonomy" id="2055893"/>
    <lineage>
        <taxon>Archaea</taxon>
        <taxon>Methanobacteriati</taxon>
        <taxon>Methanobacteriota</taxon>
        <taxon>Stenosarchaea group</taxon>
        <taxon>Halobacteria</taxon>
        <taxon>Halobacteriales</taxon>
        <taxon>Haloferacaceae</taxon>
        <taxon>Halalkaliarchaeum</taxon>
    </lineage>
</organism>
<evidence type="ECO:0000313" key="7">
    <source>
        <dbReference type="Proteomes" id="UP000263012"/>
    </source>
</evidence>
<dbReference type="Gene3D" id="3.40.50.1000">
    <property type="entry name" value="HAD superfamily/HAD-like"/>
    <property type="match status" value="1"/>
</dbReference>
<dbReference type="Pfam" id="PF08282">
    <property type="entry name" value="Hydrolase_3"/>
    <property type="match status" value="2"/>
</dbReference>
<comment type="function">
    <text evidence="5">Catalyzes the dephosphorylation of 2-phosphoglycolate.</text>
</comment>
<evidence type="ECO:0000256" key="3">
    <source>
        <dbReference type="ARBA" id="ARBA00022842"/>
    </source>
</evidence>
<gene>
    <name evidence="6" type="ORF">AArcSl_0710</name>
</gene>
<feature type="binding site" evidence="5">
    <location>
        <position position="10"/>
    </location>
    <ligand>
        <name>Mg(2+)</name>
        <dbReference type="ChEBI" id="CHEBI:18420"/>
    </ligand>
</feature>
<dbReference type="Proteomes" id="UP000263012">
    <property type="component" value="Chromosome"/>
</dbReference>
<keyword evidence="3 5" id="KW-0460">Magnesium</keyword>